<dbReference type="GO" id="GO:0030688">
    <property type="term" value="C:preribosome, small subunit precursor"/>
    <property type="evidence" value="ECO:0007669"/>
    <property type="project" value="TreeGrafter"/>
</dbReference>
<evidence type="ECO:0000256" key="1">
    <source>
        <dbReference type="ARBA" id="ARBA00022737"/>
    </source>
</evidence>
<reference evidence="3 4" key="1">
    <citation type="journal article" date="2017" name="Curr. Biol.">
        <title>Genome architecture and evolution of a unichromosomal asexual nematode.</title>
        <authorList>
            <person name="Fradin H."/>
            <person name="Zegar C."/>
            <person name="Gutwein M."/>
            <person name="Lucas J."/>
            <person name="Kovtun M."/>
            <person name="Corcoran D."/>
            <person name="Baugh L.R."/>
            <person name="Kiontke K."/>
            <person name="Gunsalus K."/>
            <person name="Fitch D.H."/>
            <person name="Piano F."/>
        </authorList>
    </citation>
    <scope>NUCLEOTIDE SEQUENCE [LARGE SCALE GENOMIC DNA]</scope>
    <source>
        <strain evidence="3">PF1309</strain>
    </source>
</reference>
<sequence length="593" mass="68950">MTRKRKNIEPQNDQQSKWMKQEIKEENGDRDEQGQDQRTFPKKNFDRKVKMFEEQDDHYDKSHNWNKHSKSNQEEEKRAFPTELCHYLKSMEAVRNAESLKKLEDIAYEKCASECSGEEIALLTFKETCVLIESLFGSSPYAARLYLTGISRNKHSRILNVLFSGCSAKAIELLLFRMAETQHPENIKNWLDSVGDQNASFILRAISRICCGLPKRKDNERYEDRTCNPRNQKTTPELQEIFSKICQLALDYSTVKNLLDYPVCSLLIQEVVECNRISKGNKHRKFLGQILESMQKEDADGDLIVKQWEGKNSSRIWDALVTELDENDASQIWMSIIQPKFDRLSLHPSANFVLQRFIEGSHSFDLATDILDEIGPRMSKLVDSSRTGVICSLIKCIRNHEQLQETLLKNLRATFKAEKSSNKTKFIYNLLTLNTYNGIFDCKVLKPLGCVLVKELLSLEKRKTIVACLMEMPAEHIRTMSIHGPACRVLQSAIESPTLDEEVKNKIIGAFESYWVDLIANPYSSHLFDRIWDYWGVREKQDLLKKLVPIRNESRQWKFAMLKADMKLFRDDRKAWVAKMKQQKELLKEKANR</sequence>
<dbReference type="PANTHER" id="PTHR13102">
    <property type="entry name" value="NUCLEOLAR PROTEIN 9"/>
    <property type="match status" value="1"/>
</dbReference>
<dbReference type="Proteomes" id="UP000218231">
    <property type="component" value="Unassembled WGS sequence"/>
</dbReference>
<feature type="compositionally biased region" description="Basic and acidic residues" evidence="2">
    <location>
        <begin position="19"/>
        <end position="35"/>
    </location>
</feature>
<dbReference type="Pfam" id="PF22493">
    <property type="entry name" value="PUF_NOP9"/>
    <property type="match status" value="1"/>
</dbReference>
<dbReference type="Gene3D" id="1.25.10.10">
    <property type="entry name" value="Leucine-rich Repeat Variant"/>
    <property type="match status" value="2"/>
</dbReference>
<evidence type="ECO:0000313" key="3">
    <source>
        <dbReference type="EMBL" id="PAV79440.1"/>
    </source>
</evidence>
<evidence type="ECO:0008006" key="5">
    <source>
        <dbReference type="Google" id="ProtNLM"/>
    </source>
</evidence>
<dbReference type="InterPro" id="IPR040000">
    <property type="entry name" value="NOP9"/>
</dbReference>
<dbReference type="GO" id="GO:0000447">
    <property type="term" value="P:endonucleolytic cleavage in ITS1 to separate SSU-rRNA from 5.8S rRNA and LSU-rRNA from tricistronic rRNA transcript (SSU-rRNA, 5.8S rRNA, LSU-rRNA)"/>
    <property type="evidence" value="ECO:0007669"/>
    <property type="project" value="TreeGrafter"/>
</dbReference>
<keyword evidence="4" id="KW-1185">Reference proteome</keyword>
<keyword evidence="1" id="KW-0677">Repeat</keyword>
<evidence type="ECO:0000256" key="2">
    <source>
        <dbReference type="SAM" id="MobiDB-lite"/>
    </source>
</evidence>
<gene>
    <name evidence="3" type="ORF">WR25_10634</name>
</gene>
<dbReference type="SMART" id="SM00025">
    <property type="entry name" value="Pumilio"/>
    <property type="match status" value="3"/>
</dbReference>
<dbReference type="SUPFAM" id="SSF48371">
    <property type="entry name" value="ARM repeat"/>
    <property type="match status" value="1"/>
</dbReference>
<dbReference type="GO" id="GO:0003723">
    <property type="term" value="F:RNA binding"/>
    <property type="evidence" value="ECO:0007669"/>
    <property type="project" value="InterPro"/>
</dbReference>
<dbReference type="InterPro" id="IPR011989">
    <property type="entry name" value="ARM-like"/>
</dbReference>
<dbReference type="OrthoDB" id="9987665at2759"/>
<dbReference type="EMBL" id="LIAE01007419">
    <property type="protein sequence ID" value="PAV79440.1"/>
    <property type="molecule type" value="Genomic_DNA"/>
</dbReference>
<dbReference type="PANTHER" id="PTHR13102:SF0">
    <property type="entry name" value="NUCLEOLAR PROTEIN 9"/>
    <property type="match status" value="1"/>
</dbReference>
<dbReference type="InterPro" id="IPR001313">
    <property type="entry name" value="Pumilio_RNA-bd_rpt"/>
</dbReference>
<feature type="compositionally biased region" description="Polar residues" evidence="2">
    <location>
        <begin position="9"/>
        <end position="18"/>
    </location>
</feature>
<feature type="region of interest" description="Disordered" evidence="2">
    <location>
        <begin position="1"/>
        <end position="76"/>
    </location>
</feature>
<dbReference type="AlphaFoldDB" id="A0A2A2KZW1"/>
<accession>A0A2A2KZW1</accession>
<dbReference type="STRING" id="2018661.A0A2A2KZW1"/>
<proteinExistence type="predicted"/>
<protein>
    <recommendedName>
        <fullName evidence="5">Nucleolar protein 9</fullName>
    </recommendedName>
</protein>
<dbReference type="GO" id="GO:0005730">
    <property type="term" value="C:nucleolus"/>
    <property type="evidence" value="ECO:0007669"/>
    <property type="project" value="TreeGrafter"/>
</dbReference>
<organism evidence="3 4">
    <name type="scientific">Diploscapter pachys</name>
    <dbReference type="NCBI Taxonomy" id="2018661"/>
    <lineage>
        <taxon>Eukaryota</taxon>
        <taxon>Metazoa</taxon>
        <taxon>Ecdysozoa</taxon>
        <taxon>Nematoda</taxon>
        <taxon>Chromadorea</taxon>
        <taxon>Rhabditida</taxon>
        <taxon>Rhabditina</taxon>
        <taxon>Rhabditomorpha</taxon>
        <taxon>Rhabditoidea</taxon>
        <taxon>Rhabditidae</taxon>
        <taxon>Diploscapter</taxon>
    </lineage>
</organism>
<dbReference type="GO" id="GO:0000480">
    <property type="term" value="P:endonucleolytic cleavage in 5'-ETS of tricistronic rRNA transcript (SSU-rRNA, 5.8S rRNA, LSU-rRNA)"/>
    <property type="evidence" value="ECO:0007669"/>
    <property type="project" value="TreeGrafter"/>
</dbReference>
<dbReference type="GO" id="GO:0030686">
    <property type="term" value="C:90S preribosome"/>
    <property type="evidence" value="ECO:0007669"/>
    <property type="project" value="TreeGrafter"/>
</dbReference>
<name>A0A2A2KZW1_9BILA</name>
<dbReference type="GO" id="GO:0000472">
    <property type="term" value="P:endonucleolytic cleavage to generate mature 5'-end of SSU-rRNA from (SSU-rRNA, 5.8S rRNA, LSU-rRNA)"/>
    <property type="evidence" value="ECO:0007669"/>
    <property type="project" value="TreeGrafter"/>
</dbReference>
<comment type="caution">
    <text evidence="3">The sequence shown here is derived from an EMBL/GenBank/DDBJ whole genome shotgun (WGS) entry which is preliminary data.</text>
</comment>
<feature type="compositionally biased region" description="Basic and acidic residues" evidence="2">
    <location>
        <begin position="43"/>
        <end position="63"/>
    </location>
</feature>
<dbReference type="InterPro" id="IPR016024">
    <property type="entry name" value="ARM-type_fold"/>
</dbReference>
<evidence type="ECO:0000313" key="4">
    <source>
        <dbReference type="Proteomes" id="UP000218231"/>
    </source>
</evidence>
<dbReference type="GO" id="GO:0000056">
    <property type="term" value="P:ribosomal small subunit export from nucleus"/>
    <property type="evidence" value="ECO:0007669"/>
    <property type="project" value="TreeGrafter"/>
</dbReference>